<protein>
    <submittedName>
        <fullName evidence="2">Uncharacterized protein</fullName>
    </submittedName>
</protein>
<keyword evidence="3" id="KW-1185">Reference proteome</keyword>
<evidence type="ECO:0000313" key="2">
    <source>
        <dbReference type="EMBL" id="MFG3016024.1"/>
    </source>
</evidence>
<accession>A0ABW7BJU9</accession>
<name>A0ABW7BJU9_9ACTN</name>
<feature type="compositionally biased region" description="Low complexity" evidence="1">
    <location>
        <begin position="30"/>
        <end position="44"/>
    </location>
</feature>
<sequence>MTTPGHRHSAPADLSHPPGATSARSHYRPAPDAADATEVADVTAGPDARSRAV</sequence>
<reference evidence="2 3" key="1">
    <citation type="submission" date="2024-10" db="EMBL/GenBank/DDBJ databases">
        <title>The Natural Products Discovery Center: Release of the First 8490 Sequenced Strains for Exploring Actinobacteria Biosynthetic Diversity.</title>
        <authorList>
            <person name="Kalkreuter E."/>
            <person name="Kautsar S.A."/>
            <person name="Yang D."/>
            <person name="Bader C.D."/>
            <person name="Teijaro C.N."/>
            <person name="Fluegel L."/>
            <person name="Davis C.M."/>
            <person name="Simpson J.R."/>
            <person name="Lauterbach L."/>
            <person name="Steele A.D."/>
            <person name="Gui C."/>
            <person name="Meng S."/>
            <person name="Li G."/>
            <person name="Viehrig K."/>
            <person name="Ye F."/>
            <person name="Su P."/>
            <person name="Kiefer A.F."/>
            <person name="Nichols A."/>
            <person name="Cepeda A.J."/>
            <person name="Yan W."/>
            <person name="Fan B."/>
            <person name="Jiang Y."/>
            <person name="Adhikari A."/>
            <person name="Zheng C.-J."/>
            <person name="Schuster L."/>
            <person name="Cowan T.M."/>
            <person name="Smanski M.J."/>
            <person name="Chevrette M.G."/>
            <person name="De Carvalho L.P.S."/>
            <person name="Shen B."/>
        </authorList>
    </citation>
    <scope>NUCLEOTIDE SEQUENCE [LARGE SCALE GENOMIC DNA]</scope>
    <source>
        <strain evidence="2 3">NPDC048320</strain>
    </source>
</reference>
<comment type="caution">
    <text evidence="2">The sequence shown here is derived from an EMBL/GenBank/DDBJ whole genome shotgun (WGS) entry which is preliminary data.</text>
</comment>
<evidence type="ECO:0000256" key="1">
    <source>
        <dbReference type="SAM" id="MobiDB-lite"/>
    </source>
</evidence>
<gene>
    <name evidence="2" type="ORF">ACGFZB_37365</name>
</gene>
<dbReference type="EMBL" id="JBICYV010000024">
    <property type="protein sequence ID" value="MFG3016024.1"/>
    <property type="molecule type" value="Genomic_DNA"/>
</dbReference>
<dbReference type="Proteomes" id="UP001604267">
    <property type="component" value="Unassembled WGS sequence"/>
</dbReference>
<feature type="region of interest" description="Disordered" evidence="1">
    <location>
        <begin position="1"/>
        <end position="53"/>
    </location>
</feature>
<dbReference type="RefSeq" id="WP_392824309.1">
    <property type="nucleotide sequence ID" value="NZ_JBICYV010000024.1"/>
</dbReference>
<organism evidence="2 3">
    <name type="scientific">Streptomyces cinerochromogenes</name>
    <dbReference type="NCBI Taxonomy" id="66422"/>
    <lineage>
        <taxon>Bacteria</taxon>
        <taxon>Bacillati</taxon>
        <taxon>Actinomycetota</taxon>
        <taxon>Actinomycetes</taxon>
        <taxon>Kitasatosporales</taxon>
        <taxon>Streptomycetaceae</taxon>
        <taxon>Streptomyces</taxon>
    </lineage>
</organism>
<proteinExistence type="predicted"/>
<evidence type="ECO:0000313" key="3">
    <source>
        <dbReference type="Proteomes" id="UP001604267"/>
    </source>
</evidence>